<dbReference type="PANTHER" id="PTHR30272:SF1">
    <property type="entry name" value="3-HYDROXYACYL-[ACYL-CARRIER-PROTEIN] DEHYDRATASE"/>
    <property type="match status" value="1"/>
</dbReference>
<dbReference type="HAMAP" id="MF_00406">
    <property type="entry name" value="FabZ"/>
    <property type="match status" value="1"/>
</dbReference>
<dbReference type="SUPFAM" id="SSF54637">
    <property type="entry name" value="Thioesterase/thiol ester dehydrase-isomerase"/>
    <property type="match status" value="1"/>
</dbReference>
<gene>
    <name evidence="9" type="ORF">METZ01_LOCUS212887</name>
</gene>
<comment type="subcellular location">
    <subcellularLocation>
        <location evidence="1">Cytoplasm</location>
    </subcellularLocation>
</comment>
<evidence type="ECO:0000256" key="5">
    <source>
        <dbReference type="ARBA" id="ARBA00022556"/>
    </source>
</evidence>
<organism evidence="9">
    <name type="scientific">marine metagenome</name>
    <dbReference type="NCBI Taxonomy" id="408172"/>
    <lineage>
        <taxon>unclassified sequences</taxon>
        <taxon>metagenomes</taxon>
        <taxon>ecological metagenomes</taxon>
    </lineage>
</organism>
<dbReference type="CDD" id="cd01288">
    <property type="entry name" value="FabZ"/>
    <property type="match status" value="1"/>
</dbReference>
<evidence type="ECO:0000256" key="8">
    <source>
        <dbReference type="ARBA" id="ARBA00025049"/>
    </source>
</evidence>
<name>A0A382FCU2_9ZZZZ</name>
<dbReference type="PANTHER" id="PTHR30272">
    <property type="entry name" value="3-HYDROXYACYL-[ACYL-CARRIER-PROTEIN] DEHYDRATASE"/>
    <property type="match status" value="1"/>
</dbReference>
<dbReference type="GO" id="GO:0006633">
    <property type="term" value="P:fatty acid biosynthetic process"/>
    <property type="evidence" value="ECO:0007669"/>
    <property type="project" value="InterPro"/>
</dbReference>
<evidence type="ECO:0000256" key="3">
    <source>
        <dbReference type="ARBA" id="ARBA00022490"/>
    </source>
</evidence>
<keyword evidence="5" id="KW-0441">Lipid A biosynthesis</keyword>
<proteinExistence type="inferred from homology"/>
<reference evidence="9" key="1">
    <citation type="submission" date="2018-05" db="EMBL/GenBank/DDBJ databases">
        <authorList>
            <person name="Lanie J.A."/>
            <person name="Ng W.-L."/>
            <person name="Kazmierczak K.M."/>
            <person name="Andrzejewski T.M."/>
            <person name="Davidsen T.M."/>
            <person name="Wayne K.J."/>
            <person name="Tettelin H."/>
            <person name="Glass J.I."/>
            <person name="Rusch D."/>
            <person name="Podicherti R."/>
            <person name="Tsui H.-C.T."/>
            <person name="Winkler M.E."/>
        </authorList>
    </citation>
    <scope>NUCLEOTIDE SEQUENCE</scope>
</reference>
<keyword evidence="7" id="KW-0456">Lyase</keyword>
<dbReference type="InterPro" id="IPR010084">
    <property type="entry name" value="FabZ"/>
</dbReference>
<protein>
    <recommendedName>
        <fullName evidence="2">3-hydroxyacyl-[acyl-carrier-protein] dehydratase</fullName>
        <ecNumber evidence="2">4.2.1.59</ecNumber>
    </recommendedName>
</protein>
<dbReference type="Pfam" id="PF07977">
    <property type="entry name" value="FabA"/>
    <property type="match status" value="1"/>
</dbReference>
<keyword evidence="3" id="KW-0963">Cytoplasm</keyword>
<dbReference type="InterPro" id="IPR029069">
    <property type="entry name" value="HotDog_dom_sf"/>
</dbReference>
<feature type="non-terminal residue" evidence="9">
    <location>
        <position position="1"/>
    </location>
</feature>
<dbReference type="NCBIfam" id="NF000582">
    <property type="entry name" value="PRK00006.1"/>
    <property type="match status" value="1"/>
</dbReference>
<sequence>VSDLPGDADEATTETVLDIVAIKKIIPHRYPLLLVDRIIEMVPGERVVGLKSVTGNEPFFEGHFPDYPVMPGVLIIEALAQTGAVMMLQESEVQIPFFAGIDKARFRRQVVPGDQLRLELVVLRARAGTCKMTAKAFVDGELAAEAEIMAVAR</sequence>
<dbReference type="GO" id="GO:0019171">
    <property type="term" value="F:(3R)-hydroxyacyl-[acyl-carrier-protein] dehydratase activity"/>
    <property type="evidence" value="ECO:0007669"/>
    <property type="project" value="UniProtKB-EC"/>
</dbReference>
<evidence type="ECO:0000256" key="1">
    <source>
        <dbReference type="ARBA" id="ARBA00004496"/>
    </source>
</evidence>
<dbReference type="GO" id="GO:0005737">
    <property type="term" value="C:cytoplasm"/>
    <property type="evidence" value="ECO:0007669"/>
    <property type="project" value="UniProtKB-SubCell"/>
</dbReference>
<dbReference type="AlphaFoldDB" id="A0A382FCU2"/>
<evidence type="ECO:0000256" key="4">
    <source>
        <dbReference type="ARBA" id="ARBA00022516"/>
    </source>
</evidence>
<evidence type="ECO:0000256" key="6">
    <source>
        <dbReference type="ARBA" id="ARBA00023098"/>
    </source>
</evidence>
<comment type="function">
    <text evidence="8">Involved in unsaturated fatty acids biosynthesis. Catalyzes the dehydration of short chain beta-hydroxyacyl-ACPs and long chain saturated and unsaturated beta-hydroxyacyl-ACPs.</text>
</comment>
<dbReference type="FunFam" id="3.10.129.10:FF:000001">
    <property type="entry name" value="3-hydroxyacyl-[acyl-carrier-protein] dehydratase FabZ"/>
    <property type="match status" value="1"/>
</dbReference>
<accession>A0A382FCU2</accession>
<dbReference type="EC" id="4.2.1.59" evidence="2"/>
<dbReference type="Gene3D" id="3.10.129.10">
    <property type="entry name" value="Hotdog Thioesterase"/>
    <property type="match status" value="1"/>
</dbReference>
<dbReference type="GO" id="GO:0016020">
    <property type="term" value="C:membrane"/>
    <property type="evidence" value="ECO:0007669"/>
    <property type="project" value="GOC"/>
</dbReference>
<keyword evidence="6" id="KW-0443">Lipid metabolism</keyword>
<evidence type="ECO:0000256" key="2">
    <source>
        <dbReference type="ARBA" id="ARBA00013167"/>
    </source>
</evidence>
<dbReference type="NCBIfam" id="TIGR01750">
    <property type="entry name" value="fabZ"/>
    <property type="match status" value="1"/>
</dbReference>
<keyword evidence="4" id="KW-0444">Lipid biosynthesis</keyword>
<evidence type="ECO:0000313" key="9">
    <source>
        <dbReference type="EMBL" id="SVB60033.1"/>
    </source>
</evidence>
<dbReference type="GO" id="GO:0009245">
    <property type="term" value="P:lipid A biosynthetic process"/>
    <property type="evidence" value="ECO:0007669"/>
    <property type="project" value="UniProtKB-KW"/>
</dbReference>
<evidence type="ECO:0000256" key="7">
    <source>
        <dbReference type="ARBA" id="ARBA00023239"/>
    </source>
</evidence>
<dbReference type="InterPro" id="IPR013114">
    <property type="entry name" value="FabA_FabZ"/>
</dbReference>
<dbReference type="EMBL" id="UINC01048913">
    <property type="protein sequence ID" value="SVB60033.1"/>
    <property type="molecule type" value="Genomic_DNA"/>
</dbReference>